<gene>
    <name evidence="2" type="ORF">OG814_42430</name>
</gene>
<dbReference type="EMBL" id="CP108189">
    <property type="protein sequence ID" value="WTR75912.1"/>
    <property type="molecule type" value="Genomic_DNA"/>
</dbReference>
<dbReference type="RefSeq" id="WP_327166792.1">
    <property type="nucleotide sequence ID" value="NZ_CP108189.1"/>
</dbReference>
<proteinExistence type="predicted"/>
<dbReference type="Pfam" id="PF13455">
    <property type="entry name" value="MUG113"/>
    <property type="match status" value="1"/>
</dbReference>
<evidence type="ECO:0000313" key="3">
    <source>
        <dbReference type="Proteomes" id="UP001622594"/>
    </source>
</evidence>
<dbReference type="SMART" id="SM00974">
    <property type="entry name" value="T5orf172"/>
    <property type="match status" value="1"/>
</dbReference>
<geneLocation type="plasmid" evidence="2 3">
    <name>unnamed1</name>
</geneLocation>
<evidence type="ECO:0000313" key="2">
    <source>
        <dbReference type="EMBL" id="WTR75912.1"/>
    </source>
</evidence>
<accession>A0ABZ1LMZ0</accession>
<dbReference type="Proteomes" id="UP001622594">
    <property type="component" value="Plasmid unnamed1"/>
</dbReference>
<keyword evidence="3" id="KW-1185">Reference proteome</keyword>
<protein>
    <submittedName>
        <fullName evidence="2">GIY-YIG nuclease family protein</fullName>
    </submittedName>
</protein>
<organism evidence="2 3">
    <name type="scientific">Streptomyces zaomyceticus</name>
    <dbReference type="NCBI Taxonomy" id="68286"/>
    <lineage>
        <taxon>Bacteria</taxon>
        <taxon>Bacillati</taxon>
        <taxon>Actinomycetota</taxon>
        <taxon>Actinomycetes</taxon>
        <taxon>Kitasatosporales</taxon>
        <taxon>Streptomycetaceae</taxon>
        <taxon>Streptomyces</taxon>
    </lineage>
</organism>
<dbReference type="InterPro" id="IPR018306">
    <property type="entry name" value="Phage_T5_Orf172_DNA-bd"/>
</dbReference>
<sequence>MTTNLTIGGHQIKEVNWTYGTWGAWSEARRDADGAGTQVETAAVLEMLSLIEAGEVTVGEVRALLGRVAAKISEKGNREGERLDELMSLPSPRTAPEERNDGRQVYVVSSEAAPRMLKIGVTGNLQQRLKTLQTGSGSPLIARWTSPGGGRLERDLHSEFSARAVGGEWFDFSDVDEPVEAIQRAAAKLLRRFEGQQHA</sequence>
<name>A0ABZ1LMZ0_9ACTN</name>
<feature type="domain" description="Bacteriophage T5 Orf172 DNA-binding" evidence="1">
    <location>
        <begin position="111"/>
        <end position="185"/>
    </location>
</feature>
<evidence type="ECO:0000259" key="1">
    <source>
        <dbReference type="SMART" id="SM00974"/>
    </source>
</evidence>
<reference evidence="2 3" key="1">
    <citation type="submission" date="2022-10" db="EMBL/GenBank/DDBJ databases">
        <title>The complete genomes of actinobacterial strains from the NBC collection.</title>
        <authorList>
            <person name="Joergensen T.S."/>
            <person name="Alvarez Arevalo M."/>
            <person name="Sterndorff E.B."/>
            <person name="Faurdal D."/>
            <person name="Vuksanovic O."/>
            <person name="Mourched A.-S."/>
            <person name="Charusanti P."/>
            <person name="Shaw S."/>
            <person name="Blin K."/>
            <person name="Weber T."/>
        </authorList>
    </citation>
    <scope>NUCLEOTIDE SEQUENCE [LARGE SCALE GENOMIC DNA]</scope>
    <source>
        <strain evidence="2 3">NBC_00123</strain>
        <plasmid evidence="2 3">unnamed1</plasmid>
    </source>
</reference>
<keyword evidence="2" id="KW-0614">Plasmid</keyword>